<organism evidence="6 7">
    <name type="scientific">Malassezia pachydermatis</name>
    <dbReference type="NCBI Taxonomy" id="77020"/>
    <lineage>
        <taxon>Eukaryota</taxon>
        <taxon>Fungi</taxon>
        <taxon>Dikarya</taxon>
        <taxon>Basidiomycota</taxon>
        <taxon>Ustilaginomycotina</taxon>
        <taxon>Malasseziomycetes</taxon>
        <taxon>Malasseziales</taxon>
        <taxon>Malasseziaceae</taxon>
        <taxon>Malassezia</taxon>
    </lineage>
</organism>
<evidence type="ECO:0000313" key="7">
    <source>
        <dbReference type="Proteomes" id="UP000037751"/>
    </source>
</evidence>
<keyword evidence="7" id="KW-1185">Reference proteome</keyword>
<reference evidence="6 7" key="1">
    <citation type="submission" date="2015-07" db="EMBL/GenBank/DDBJ databases">
        <title>Draft Genome Sequence of Malassezia furfur CBS1878 and Malassezia pachydermatis CBS1879.</title>
        <authorList>
            <person name="Triana S."/>
            <person name="Ohm R."/>
            <person name="Gonzalez A."/>
            <person name="DeCock H."/>
            <person name="Restrepo S."/>
            <person name="Celis A."/>
        </authorList>
    </citation>
    <scope>NUCLEOTIDE SEQUENCE [LARGE SCALE GENOMIC DNA]</scope>
    <source>
        <strain evidence="6 7">CBS 1879</strain>
    </source>
</reference>
<sequence>MPQRLVSDLQVLVAETRRKYPEVRQAAENVLQRLQGDAESTLATLRSCRDLSQHTLLQTIILSCETRTPKVIQISLSLLQRSITLHALPDEAISMVIDVLHKLLSAPGRTDVDVQLKILQTVSGLLSMYPSVTNTQLSRALMLCFTLYEHSRVAVVSSTAAATLRQNIMMVFEKVHEEDNLFDSIKNEDAAATAPLPVATAQLPDGPVTLFPCSSDAYHLLNDLCTLADGEPATFLPLQALSKPFVLELLESVLINHPRLFSQGRHPELVYILRSAACPFLLKALSEPHSFSIYVRIVRLVRLLLREFSEEVVLEIEILLQALLRTTDEKHALWQRVLAWETIRALCADASFLQRLWDWYDGRGTPQPPAVLAGMIATLQQASRRAKHGLLLDQHMVAALEQRPSQPTTPSRRTSQTLYNAAMAGVKSAAEGFLSGRQDTLQPSSQPAVALLDQLDKMEAPMVGTAILPATYVPLLLLQSLMYLAHGLAAMPPSYQQAMLAVCSHPLNESLCVFLTVQGADEYFEQALQALATLAQVTGKCPSLEKERDRLLSSLCDVAVPSSAYSTRQVHSRNKAAQAALAYVCCTLGPHLGTRWRVLMQCLAQALACLGQEETAKLPAELDALAGITEGPRRWLSPEMQDKLPRLLRGVFEQAATWDDVTMDQFAQTLIELTQDQMRDAPDSSPLPDVLVSLLERFARCGATRMVARMPQGAWPTLQGLRAHIASASIAARRRLSAAHVYTATMYVFFRALPTKDGSQQRWLIQELTALAILEHGVQASDVSIRRVALETLHTLLASHGHSVHDGWDLLLKACDAAAQDAQAIREAGTAPVPMLRTAFACLQLICASHIQGLKDADVERCMQALPSFSRQQEDVAMALSANAALWDLTEEVERRQKTHAVHLWLTLLHRWRDVAQVPQADVANGALAHLFQVLVQYGSSLRAEDWERVMKEVLLPLLETPPLPPLAFEGAAQIFCMVSVLHSMPSWASIWSRWLRVVEQTYAHGDARVGHAAIDALRQMVQHDSHPAVTQWPATWASVQALCTMRPQASLDDLHALVELLQALYQQRTTAWQEQEQGHMLEALRTCLIQGLARVEPSTLGALQRLAMMIKSTMDEVRTAAPSAALAQRTLVCMQACMEAAWDRSRQASSSTPPRIQTACMDLARTWLQYWLATYQPTSDEATLYVDAVPAMLVWLLAPLHAFPGVPPAHIWYTAMDVLTCIHTHGPRAVSRVPNATPFWEALFATTSQSVRARAQHVLRADECEAVQKLLCALERETMPRAGAQADAHEPLTTFVPTLVLATHLYQTRRTPHRPTYTPPWEEVAYLVWDMLCRLCDAATTPDERHIASLVLPIVLTRCADLLTTYVADLQVRGAMPMPRIYIEEINYILAFVERLQVPSDVSLPGAPTATSPAQHLFLLGPALDAMATMPMNVCAAPQTAFVGSSLRSQHDTADPVQRTSPQALAQKALVRRTAALMPT</sequence>
<dbReference type="InterPro" id="IPR032629">
    <property type="entry name" value="DCB_dom"/>
</dbReference>
<dbReference type="SUPFAM" id="SSF48371">
    <property type="entry name" value="ARM repeat"/>
    <property type="match status" value="1"/>
</dbReference>
<gene>
    <name evidence="6" type="ORF">Malapachy_1668</name>
</gene>
<evidence type="ECO:0000259" key="4">
    <source>
        <dbReference type="Pfam" id="PF12783"/>
    </source>
</evidence>
<dbReference type="PANTHER" id="PTHR10663:SF333">
    <property type="entry name" value="PROTEIN MON2 HOMOLOG"/>
    <property type="match status" value="1"/>
</dbReference>
<evidence type="ECO:0000256" key="2">
    <source>
        <dbReference type="ARBA" id="ARBA00022448"/>
    </source>
</evidence>
<feature type="domain" description="Mon2/Sec7/BIG1-like HUS" evidence="4">
    <location>
        <begin position="214"/>
        <end position="362"/>
    </location>
</feature>
<evidence type="ECO:0000256" key="1">
    <source>
        <dbReference type="ARBA" id="ARBA00008144"/>
    </source>
</evidence>
<dbReference type="STRING" id="77020.A0A0M8MK82"/>
<dbReference type="PANTHER" id="PTHR10663">
    <property type="entry name" value="GUANYL-NUCLEOTIDE EXCHANGE FACTOR"/>
    <property type="match status" value="1"/>
</dbReference>
<dbReference type="GO" id="GO:0015031">
    <property type="term" value="P:protein transport"/>
    <property type="evidence" value="ECO:0007669"/>
    <property type="project" value="UniProtKB-KW"/>
</dbReference>
<proteinExistence type="inferred from homology"/>
<comment type="caution">
    <text evidence="6">The sequence shown here is derived from an EMBL/GenBank/DDBJ whole genome shotgun (WGS) entry which is preliminary data.</text>
</comment>
<dbReference type="Pfam" id="PF12783">
    <property type="entry name" value="Sec7-like_HUS"/>
    <property type="match status" value="1"/>
</dbReference>
<dbReference type="GO" id="GO:0005794">
    <property type="term" value="C:Golgi apparatus"/>
    <property type="evidence" value="ECO:0007669"/>
    <property type="project" value="UniProtKB-ARBA"/>
</dbReference>
<dbReference type="Pfam" id="PF16213">
    <property type="entry name" value="DCB"/>
    <property type="match status" value="1"/>
</dbReference>
<feature type="domain" description="Mon2/Sec7/BIG1-like dimerisation and cyclophilin-binding" evidence="5">
    <location>
        <begin position="4"/>
        <end position="179"/>
    </location>
</feature>
<accession>A0A0M8MK82</accession>
<keyword evidence="3" id="KW-0653">Protein transport</keyword>
<keyword evidence="2" id="KW-0813">Transport</keyword>
<dbReference type="GeneID" id="28728045"/>
<evidence type="ECO:0000259" key="5">
    <source>
        <dbReference type="Pfam" id="PF16213"/>
    </source>
</evidence>
<evidence type="ECO:0000256" key="3">
    <source>
        <dbReference type="ARBA" id="ARBA00022927"/>
    </source>
</evidence>
<protein>
    <recommendedName>
        <fullName evidence="8">Protein MON2 homolog</fullName>
    </recommendedName>
</protein>
<comment type="similarity">
    <text evidence="1">Belongs to the MON2 family.</text>
</comment>
<dbReference type="InterPro" id="IPR016024">
    <property type="entry name" value="ARM-type_fold"/>
</dbReference>
<dbReference type="EMBL" id="LGAV01000007">
    <property type="protein sequence ID" value="KOS13228.1"/>
    <property type="molecule type" value="Genomic_DNA"/>
</dbReference>
<dbReference type="VEuPathDB" id="FungiDB:Malapachy_1668"/>
<dbReference type="OrthoDB" id="1470350at2759"/>
<name>A0A0M8MK82_9BASI</name>
<dbReference type="RefSeq" id="XP_017990860.1">
    <property type="nucleotide sequence ID" value="XM_018136170.1"/>
</dbReference>
<dbReference type="InterPro" id="IPR032691">
    <property type="entry name" value="Mon2/Sec7/BIG1-like_HUS"/>
</dbReference>
<dbReference type="Proteomes" id="UP000037751">
    <property type="component" value="Unassembled WGS sequence"/>
</dbReference>
<evidence type="ECO:0008006" key="8">
    <source>
        <dbReference type="Google" id="ProtNLM"/>
    </source>
</evidence>
<evidence type="ECO:0000313" key="6">
    <source>
        <dbReference type="EMBL" id="KOS13228.1"/>
    </source>
</evidence>